<evidence type="ECO:0000313" key="15">
    <source>
        <dbReference type="Proteomes" id="UP001331561"/>
    </source>
</evidence>
<evidence type="ECO:0000256" key="2">
    <source>
        <dbReference type="ARBA" id="ARBA00004651"/>
    </source>
</evidence>
<dbReference type="PANTHER" id="PTHR43221:SF1">
    <property type="entry name" value="PROTEASE HTPX"/>
    <property type="match status" value="1"/>
</dbReference>
<comment type="cofactor">
    <cofactor evidence="1">
        <name>Zn(2+)</name>
        <dbReference type="ChEBI" id="CHEBI:29105"/>
    </cofactor>
</comment>
<dbReference type="RefSeq" id="WP_327600694.1">
    <property type="nucleotide sequence ID" value="NZ_JAYXHS010000004.1"/>
</dbReference>
<evidence type="ECO:0000256" key="12">
    <source>
        <dbReference type="SAM" id="Phobius"/>
    </source>
</evidence>
<evidence type="ECO:0000259" key="13">
    <source>
        <dbReference type="Pfam" id="PF01435"/>
    </source>
</evidence>
<dbReference type="EMBL" id="JAYXHS010000004">
    <property type="protein sequence ID" value="MEC5387720.1"/>
    <property type="molecule type" value="Genomic_DNA"/>
</dbReference>
<accession>A0ABU6K9S6</accession>
<feature type="transmembrane region" description="Helical" evidence="12">
    <location>
        <begin position="63"/>
        <end position="84"/>
    </location>
</feature>
<keyword evidence="9 12" id="KW-1133">Transmembrane helix</keyword>
<dbReference type="Pfam" id="PF01435">
    <property type="entry name" value="Peptidase_M48"/>
    <property type="match status" value="1"/>
</dbReference>
<dbReference type="CDD" id="cd07328">
    <property type="entry name" value="M48_Ste24p_like"/>
    <property type="match status" value="1"/>
</dbReference>
<dbReference type="InterPro" id="IPR050083">
    <property type="entry name" value="HtpX_protease"/>
</dbReference>
<dbReference type="EC" id="3.4.24.-" evidence="14"/>
<evidence type="ECO:0000256" key="11">
    <source>
        <dbReference type="ARBA" id="ARBA00023136"/>
    </source>
</evidence>
<keyword evidence="15" id="KW-1185">Reference proteome</keyword>
<dbReference type="PANTHER" id="PTHR43221">
    <property type="entry name" value="PROTEASE HTPX"/>
    <property type="match status" value="1"/>
</dbReference>
<sequence>MTEQEFKRLIARLELDADATPDAYRMRTVALAALGYLYVFGLLAVSLGGVALGLSMVTSHHTLVGGKVMFIFGALSVLVVRALWVRFDRPQGLRLSAEQAPKLFELVEKVRQKCGGPKLHEVLLVDELNAAICQTPRLGLFGWYRNSLIIGLPMMQALSVSQFSAVLAHEFGHLVGAHGKMGAWVYRLRATWARILQSFDERDSVIDAAARAFLRWYIPYFQAYSFVLARQQEFDADRISAKVAGAHNAADALVAVNLQARFLHESYWPKVWGAADHAAQPPLMPFSGMSTAIKLGAEGTQAADWLAEALRERTDTHDTHPCLRERLEAFDHKAQLPAALKASAAQTLLQGCLQDLIKRLDKDWWLASRERWSERHNEVQGARASIAELGEQEPRGMSAANLMRLGMAYRTLGDKSNALQVLHLAADAHGGTAEAAYFTGCLMLEADDARGIHYLELAMTRDGEAIEPANWRALEYYERIGDEGQANVYRERLQALA</sequence>
<comment type="subcellular location">
    <subcellularLocation>
        <location evidence="2">Cell membrane</location>
        <topology evidence="2">Multi-pass membrane protein</topology>
    </subcellularLocation>
</comment>
<keyword evidence="5 12" id="KW-0812">Transmembrane</keyword>
<keyword evidence="4" id="KW-0645">Protease</keyword>
<keyword evidence="7 14" id="KW-0378">Hydrolase</keyword>
<keyword evidence="6" id="KW-0479">Metal-binding</keyword>
<organism evidence="14 15">
    <name type="scientific">Uliginosibacterium silvisoli</name>
    <dbReference type="NCBI Taxonomy" id="3114758"/>
    <lineage>
        <taxon>Bacteria</taxon>
        <taxon>Pseudomonadati</taxon>
        <taxon>Pseudomonadota</taxon>
        <taxon>Betaproteobacteria</taxon>
        <taxon>Rhodocyclales</taxon>
        <taxon>Zoogloeaceae</taxon>
        <taxon>Uliginosibacterium</taxon>
    </lineage>
</organism>
<evidence type="ECO:0000256" key="1">
    <source>
        <dbReference type="ARBA" id="ARBA00001947"/>
    </source>
</evidence>
<keyword evidence="11 12" id="KW-0472">Membrane</keyword>
<evidence type="ECO:0000256" key="9">
    <source>
        <dbReference type="ARBA" id="ARBA00022989"/>
    </source>
</evidence>
<evidence type="ECO:0000256" key="7">
    <source>
        <dbReference type="ARBA" id="ARBA00022801"/>
    </source>
</evidence>
<evidence type="ECO:0000256" key="6">
    <source>
        <dbReference type="ARBA" id="ARBA00022723"/>
    </source>
</evidence>
<evidence type="ECO:0000256" key="8">
    <source>
        <dbReference type="ARBA" id="ARBA00022833"/>
    </source>
</evidence>
<dbReference type="Gene3D" id="3.30.2010.10">
    <property type="entry name" value="Metalloproteases ('zincins'), catalytic domain"/>
    <property type="match status" value="1"/>
</dbReference>
<evidence type="ECO:0000256" key="3">
    <source>
        <dbReference type="ARBA" id="ARBA00022475"/>
    </source>
</evidence>
<keyword evidence="8" id="KW-0862">Zinc</keyword>
<evidence type="ECO:0000256" key="10">
    <source>
        <dbReference type="ARBA" id="ARBA00023049"/>
    </source>
</evidence>
<dbReference type="Proteomes" id="UP001331561">
    <property type="component" value="Unassembled WGS sequence"/>
</dbReference>
<dbReference type="InterPro" id="IPR001915">
    <property type="entry name" value="Peptidase_M48"/>
</dbReference>
<proteinExistence type="predicted"/>
<evidence type="ECO:0000256" key="4">
    <source>
        <dbReference type="ARBA" id="ARBA00022670"/>
    </source>
</evidence>
<evidence type="ECO:0000313" key="14">
    <source>
        <dbReference type="EMBL" id="MEC5387720.1"/>
    </source>
</evidence>
<comment type="caution">
    <text evidence="14">The sequence shown here is derived from an EMBL/GenBank/DDBJ whole genome shotgun (WGS) entry which is preliminary data.</text>
</comment>
<protein>
    <submittedName>
        <fullName evidence="14">M48 family metalloprotease</fullName>
        <ecNumber evidence="14">3.4.24.-</ecNumber>
    </submittedName>
</protein>
<keyword evidence="10 14" id="KW-0482">Metalloprotease</keyword>
<keyword evidence="3" id="KW-1003">Cell membrane</keyword>
<feature type="transmembrane region" description="Helical" evidence="12">
    <location>
        <begin position="35"/>
        <end position="57"/>
    </location>
</feature>
<reference evidence="14 15" key="1">
    <citation type="submission" date="2024-01" db="EMBL/GenBank/DDBJ databases">
        <title>Uliginosibacterium soil sp. nov.</title>
        <authorList>
            <person name="Lv Y."/>
        </authorList>
    </citation>
    <scope>NUCLEOTIDE SEQUENCE [LARGE SCALE GENOMIC DNA]</scope>
    <source>
        <strain evidence="14 15">H3</strain>
    </source>
</reference>
<feature type="domain" description="Peptidase M48" evidence="13">
    <location>
        <begin position="154"/>
        <end position="332"/>
    </location>
</feature>
<gene>
    <name evidence="14" type="ORF">VVD49_18450</name>
</gene>
<evidence type="ECO:0000256" key="5">
    <source>
        <dbReference type="ARBA" id="ARBA00022692"/>
    </source>
</evidence>
<name>A0ABU6K9S6_9RHOO</name>
<dbReference type="GO" id="GO:0008237">
    <property type="term" value="F:metallopeptidase activity"/>
    <property type="evidence" value="ECO:0007669"/>
    <property type="project" value="UniProtKB-KW"/>
</dbReference>